<proteinExistence type="inferred from homology"/>
<comment type="caution">
    <text evidence="3">The sequence shown here is derived from an EMBL/GenBank/DDBJ whole genome shotgun (WGS) entry which is preliminary data.</text>
</comment>
<dbReference type="InterPro" id="IPR043502">
    <property type="entry name" value="DNA/RNA_pol_sf"/>
</dbReference>
<dbReference type="SUPFAM" id="SSF56672">
    <property type="entry name" value="DNA/RNA polymerases"/>
    <property type="match status" value="1"/>
</dbReference>
<protein>
    <submittedName>
        <fullName evidence="3">RNA-dependent DNA polymerase</fullName>
    </submittedName>
</protein>
<evidence type="ECO:0000313" key="3">
    <source>
        <dbReference type="EMBL" id="MQR98165.1"/>
    </source>
</evidence>
<feature type="domain" description="Reverse transcriptase" evidence="2">
    <location>
        <begin position="74"/>
        <end position="370"/>
    </location>
</feature>
<dbReference type="CDD" id="cd01651">
    <property type="entry name" value="RT_G2_intron"/>
    <property type="match status" value="1"/>
</dbReference>
<dbReference type="CDD" id="cd00085">
    <property type="entry name" value="HNHc"/>
    <property type="match status" value="1"/>
</dbReference>
<dbReference type="Pfam" id="PF00078">
    <property type="entry name" value="RVT_1"/>
    <property type="match status" value="1"/>
</dbReference>
<comment type="similarity">
    <text evidence="1">Belongs to the bacterial reverse transcriptase family.</text>
</comment>
<dbReference type="PANTHER" id="PTHR34047">
    <property type="entry name" value="NUCLEAR INTRON MATURASE 1, MITOCHONDRIAL-RELATED"/>
    <property type="match status" value="1"/>
</dbReference>
<dbReference type="InterPro" id="IPR003615">
    <property type="entry name" value="HNH_nuc"/>
</dbReference>
<dbReference type="GO" id="GO:0006397">
    <property type="term" value="P:mRNA processing"/>
    <property type="evidence" value="ECO:0007669"/>
    <property type="project" value="InterPro"/>
</dbReference>
<sequence length="618" mass="71535">MLSDRTSRALEGVSGAVRSGAKVKKLHKIMRNHEDLWLTAYARIQSNRGALTRGVDDNTLDGFGMGRLQDLMASIRDGSYRPKPVRRMYILKDPKNPNGKKRPLGIPTGNDKLVQEVARTLLEIIYEPIFTERSHGFRPSRSCHTALLEIVDSWKGTKWICEVDIKGYFDSIDHEKLISILEAQIDDKAFIKLIELFLKAGYLENWKYNATYTGTPQGGVISPILANIYLHELDKFMDEKIRAFNKGKRRKPNKEYRALIYQIGRRREFIRQHGETHEKSVIYLAEMEELSKKLRTLPSVDMHDPEFKRLHYVRYADDFLIGIIGTKEETTQIMADVTDFVEKSLKLTVSREKSRLGALDKGALFLGYGITARIMPKQMKCKVGTAAGRDVYATKRTVTSHIHLSVPEDRIRNFAQKCGYGTYDTGLKDIRARIMMTNLSDFEIVSKFNSELRGFANYYSLAPKYYLNKLEWMAHISLYKTLGRKHGETWAKWFRRIRNDGRSLRFEKNGEINYLRVYSLIDRRKSDIPMNVDKKPNLFNFDGRSELLTRLGANRCEYCGDENGPFEIHHVRKLKDVSKGTEKWKQLMIQRQRKTLVLCKSCHTDLHRGKLPDNRFAA</sequence>
<reference evidence="3 4" key="1">
    <citation type="submission" date="2019-10" db="EMBL/GenBank/DDBJ databases">
        <title>Gluconobacter aidae sp. nov., a novel species of acetic acid bacteria isolated in Thailand.</title>
        <authorList>
            <person name="Yukphan P."/>
            <person name="Charoenyingcharoen P."/>
            <person name="Malimas S."/>
            <person name="Muramatsu Y."/>
            <person name="Nakagawa Y."/>
            <person name="Tanasupawat S."/>
            <person name="Yamada Y."/>
        </authorList>
    </citation>
    <scope>NUCLEOTIDE SEQUENCE [LARGE SCALE GENOMIC DNA]</scope>
    <source>
        <strain evidence="3 4">AC10</strain>
    </source>
</reference>
<accession>A0A7X1SPE8</accession>
<dbReference type="InterPro" id="IPR024937">
    <property type="entry name" value="Domain_X"/>
</dbReference>
<evidence type="ECO:0000256" key="1">
    <source>
        <dbReference type="ARBA" id="ARBA00034120"/>
    </source>
</evidence>
<dbReference type="Proteomes" id="UP000432209">
    <property type="component" value="Unassembled WGS sequence"/>
</dbReference>
<dbReference type="AlphaFoldDB" id="A0A7X1SPE8"/>
<dbReference type="Pfam" id="PF01348">
    <property type="entry name" value="Intron_maturas2"/>
    <property type="match status" value="1"/>
</dbReference>
<gene>
    <name evidence="3" type="ORF">GFJ39_02940</name>
</gene>
<evidence type="ECO:0000313" key="4">
    <source>
        <dbReference type="Proteomes" id="UP000432209"/>
    </source>
</evidence>
<evidence type="ECO:0000259" key="2">
    <source>
        <dbReference type="PROSITE" id="PS50878"/>
    </source>
</evidence>
<dbReference type="EMBL" id="WIPH01000003">
    <property type="protein sequence ID" value="MQR98165.1"/>
    <property type="molecule type" value="Genomic_DNA"/>
</dbReference>
<keyword evidence="4" id="KW-1185">Reference proteome</keyword>
<dbReference type="InterPro" id="IPR000477">
    <property type="entry name" value="RT_dom"/>
</dbReference>
<dbReference type="InterPro" id="IPR051083">
    <property type="entry name" value="GrpII_Intron_Splice-Mob/Def"/>
</dbReference>
<dbReference type="InterPro" id="IPR049030">
    <property type="entry name" value="AI2M-like_HNH"/>
</dbReference>
<dbReference type="PROSITE" id="PS50878">
    <property type="entry name" value="RT_POL"/>
    <property type="match status" value="1"/>
</dbReference>
<dbReference type="Pfam" id="PF21368">
    <property type="entry name" value="AI2M-like_HNH"/>
    <property type="match status" value="1"/>
</dbReference>
<dbReference type="PANTHER" id="PTHR34047:SF8">
    <property type="entry name" value="PROTEIN YKFC"/>
    <property type="match status" value="1"/>
</dbReference>
<dbReference type="SMART" id="SM00507">
    <property type="entry name" value="HNHc"/>
    <property type="match status" value="1"/>
</dbReference>
<organism evidence="3 4">
    <name type="scientific">Gluconobacter aidae</name>
    <dbReference type="NCBI Taxonomy" id="2662454"/>
    <lineage>
        <taxon>Bacteria</taxon>
        <taxon>Pseudomonadati</taxon>
        <taxon>Pseudomonadota</taxon>
        <taxon>Alphaproteobacteria</taxon>
        <taxon>Acetobacterales</taxon>
        <taxon>Acetobacteraceae</taxon>
        <taxon>Gluconobacter</taxon>
    </lineage>
</organism>
<dbReference type="RefSeq" id="WP_325062802.1">
    <property type="nucleotide sequence ID" value="NZ_WIPH01000003.1"/>
</dbReference>
<name>A0A7X1SPE8_9PROT</name>